<protein>
    <submittedName>
        <fullName evidence="3">Rab-GTPase-TBC domain-containing protein</fullName>
    </submittedName>
</protein>
<dbReference type="AlphaFoldDB" id="A0AAX4P8M2"/>
<evidence type="ECO:0000256" key="1">
    <source>
        <dbReference type="SAM" id="MobiDB-lite"/>
    </source>
</evidence>
<dbReference type="Proteomes" id="UP001472866">
    <property type="component" value="Chromosome 05"/>
</dbReference>
<dbReference type="PANTHER" id="PTHR47219">
    <property type="entry name" value="RAB GTPASE-ACTIVATING PROTEIN 1-LIKE"/>
    <property type="match status" value="1"/>
</dbReference>
<feature type="region of interest" description="Disordered" evidence="1">
    <location>
        <begin position="1"/>
        <end position="28"/>
    </location>
</feature>
<dbReference type="GO" id="GO:0031267">
    <property type="term" value="F:small GTPase binding"/>
    <property type="evidence" value="ECO:0007669"/>
    <property type="project" value="TreeGrafter"/>
</dbReference>
<dbReference type="SMART" id="SM00164">
    <property type="entry name" value="TBC"/>
    <property type="match status" value="1"/>
</dbReference>
<gene>
    <name evidence="3" type="ORF">HKI87_05g39060</name>
</gene>
<sequence>MYGGGGSSFNSRGVHDDGTKPGPSPHSQGVLAALQVVRYPTLPSLEQFKSVDVQVGGRLFQQVPLKVRTELWTNLTNQTLTGRDSAMRYPGLQAQVVSSRACGEIQKDIPRTFPDVPGFDDSAGQRRLMRILRSYCALDPEVGYCQGMNFVAGLLLRYLPCEANAFAAFCVLMRDRNYRELFHPSMAHLKARMAQLEAKLPASVASRLRRCQIPPELYAPQWLLSCFGNEFPTTFGARVIDDLLAGRGGRLAADTLLAVAVEIFVAIDFGGVAEDFESTLRAVREAPRAWGERQLSEVLTRALGG</sequence>
<dbReference type="InterPro" id="IPR035969">
    <property type="entry name" value="Rab-GAP_TBC_sf"/>
</dbReference>
<accession>A0AAX4P8M2</accession>
<dbReference type="SUPFAM" id="SSF47923">
    <property type="entry name" value="Ypt/Rab-GAP domain of gyp1p"/>
    <property type="match status" value="2"/>
</dbReference>
<proteinExistence type="predicted"/>
<dbReference type="EMBL" id="CP151505">
    <property type="protein sequence ID" value="WZN62370.1"/>
    <property type="molecule type" value="Genomic_DNA"/>
</dbReference>
<dbReference type="InterPro" id="IPR050302">
    <property type="entry name" value="Rab_GAP_TBC_domain"/>
</dbReference>
<evidence type="ECO:0000259" key="2">
    <source>
        <dbReference type="PROSITE" id="PS50086"/>
    </source>
</evidence>
<keyword evidence="4" id="KW-1185">Reference proteome</keyword>
<organism evidence="3 4">
    <name type="scientific">Chloropicon roscoffensis</name>
    <dbReference type="NCBI Taxonomy" id="1461544"/>
    <lineage>
        <taxon>Eukaryota</taxon>
        <taxon>Viridiplantae</taxon>
        <taxon>Chlorophyta</taxon>
        <taxon>Chloropicophyceae</taxon>
        <taxon>Chloropicales</taxon>
        <taxon>Chloropicaceae</taxon>
        <taxon>Chloropicon</taxon>
    </lineage>
</organism>
<dbReference type="PROSITE" id="PS50086">
    <property type="entry name" value="TBC_RABGAP"/>
    <property type="match status" value="1"/>
</dbReference>
<dbReference type="GO" id="GO:0005096">
    <property type="term" value="F:GTPase activator activity"/>
    <property type="evidence" value="ECO:0007669"/>
    <property type="project" value="TreeGrafter"/>
</dbReference>
<feature type="domain" description="Rab-GAP TBC" evidence="2">
    <location>
        <begin position="62"/>
        <end position="247"/>
    </location>
</feature>
<name>A0AAX4P8M2_9CHLO</name>
<dbReference type="PANTHER" id="PTHR47219:SF9">
    <property type="entry name" value="GTPASE ACTIVATING PROTEIN AND CENTROSOME-ASSOCIATED, ISOFORM B"/>
    <property type="match status" value="1"/>
</dbReference>
<dbReference type="InterPro" id="IPR000195">
    <property type="entry name" value="Rab-GAP-TBC_dom"/>
</dbReference>
<reference evidence="3 4" key="1">
    <citation type="submission" date="2024-03" db="EMBL/GenBank/DDBJ databases">
        <title>Complete genome sequence of the green alga Chloropicon roscoffensis RCC1871.</title>
        <authorList>
            <person name="Lemieux C."/>
            <person name="Pombert J.-F."/>
            <person name="Otis C."/>
            <person name="Turmel M."/>
        </authorList>
    </citation>
    <scope>NUCLEOTIDE SEQUENCE [LARGE SCALE GENOMIC DNA]</scope>
    <source>
        <strain evidence="3 4">RCC1871</strain>
    </source>
</reference>
<dbReference type="Pfam" id="PF00566">
    <property type="entry name" value="RabGAP-TBC"/>
    <property type="match status" value="1"/>
</dbReference>
<dbReference type="Gene3D" id="1.10.8.270">
    <property type="entry name" value="putative rabgap domain of human tbc1 domain family member 14 like domains"/>
    <property type="match status" value="1"/>
</dbReference>
<evidence type="ECO:0000313" key="3">
    <source>
        <dbReference type="EMBL" id="WZN62370.1"/>
    </source>
</evidence>
<evidence type="ECO:0000313" key="4">
    <source>
        <dbReference type="Proteomes" id="UP001472866"/>
    </source>
</evidence>
<dbReference type="Gene3D" id="1.10.472.80">
    <property type="entry name" value="Ypt/Rab-GAP domain of gyp1p, domain 3"/>
    <property type="match status" value="1"/>
</dbReference>